<proteinExistence type="predicted"/>
<reference evidence="2 3" key="1">
    <citation type="submission" date="2022-09" db="EMBL/GenBank/DDBJ databases">
        <authorList>
            <person name="Palmer J.M."/>
        </authorList>
    </citation>
    <scope>NUCLEOTIDE SEQUENCE [LARGE SCALE GENOMIC DNA]</scope>
    <source>
        <strain evidence="2 3">DSM 7382</strain>
    </source>
</reference>
<feature type="region of interest" description="Disordered" evidence="1">
    <location>
        <begin position="1"/>
        <end position="38"/>
    </location>
</feature>
<comment type="caution">
    <text evidence="2">The sequence shown here is derived from an EMBL/GenBank/DDBJ whole genome shotgun (WGS) entry which is preliminary data.</text>
</comment>
<dbReference type="AlphaFoldDB" id="A0AAW0GH82"/>
<feature type="compositionally biased region" description="Low complexity" evidence="1">
    <location>
        <begin position="26"/>
        <end position="38"/>
    </location>
</feature>
<keyword evidence="3" id="KW-1185">Reference proteome</keyword>
<feature type="compositionally biased region" description="Polar residues" evidence="1">
    <location>
        <begin position="10"/>
        <end position="25"/>
    </location>
</feature>
<name>A0AAW0GH82_9APHY</name>
<organism evidence="2 3">
    <name type="scientific">Cerrena zonata</name>
    <dbReference type="NCBI Taxonomy" id="2478898"/>
    <lineage>
        <taxon>Eukaryota</taxon>
        <taxon>Fungi</taxon>
        <taxon>Dikarya</taxon>
        <taxon>Basidiomycota</taxon>
        <taxon>Agaricomycotina</taxon>
        <taxon>Agaricomycetes</taxon>
        <taxon>Polyporales</taxon>
        <taxon>Cerrenaceae</taxon>
        <taxon>Cerrena</taxon>
    </lineage>
</organism>
<evidence type="ECO:0000313" key="2">
    <source>
        <dbReference type="EMBL" id="KAK7689292.1"/>
    </source>
</evidence>
<evidence type="ECO:0000256" key="1">
    <source>
        <dbReference type="SAM" id="MobiDB-lite"/>
    </source>
</evidence>
<dbReference type="EMBL" id="JASBNA010000008">
    <property type="protein sequence ID" value="KAK7689292.1"/>
    <property type="molecule type" value="Genomic_DNA"/>
</dbReference>
<accession>A0AAW0GH82</accession>
<gene>
    <name evidence="2" type="ORF">QCA50_007083</name>
</gene>
<protein>
    <submittedName>
        <fullName evidence="2">Uncharacterized protein</fullName>
    </submittedName>
</protein>
<dbReference type="Proteomes" id="UP001385951">
    <property type="component" value="Unassembled WGS sequence"/>
</dbReference>
<evidence type="ECO:0000313" key="3">
    <source>
        <dbReference type="Proteomes" id="UP001385951"/>
    </source>
</evidence>
<sequence length="99" mass="10736">MRDKLMESPSYRNHCNTLSRPSSGSPLRTRPTPVRGRPPLASTIATYLIFPVDYPAVDPGFVSAPLKSSPLSSFPTPVVLLLSLGCRCLISPRGREVLA</sequence>